<dbReference type="EMBL" id="FQVF01000008">
    <property type="protein sequence ID" value="SHF47101.1"/>
    <property type="molecule type" value="Genomic_DNA"/>
</dbReference>
<reference evidence="3" key="1">
    <citation type="submission" date="2016-11" db="EMBL/GenBank/DDBJ databases">
        <authorList>
            <person name="Varghese N."/>
            <person name="Submissions S."/>
        </authorList>
    </citation>
    <scope>NUCLEOTIDE SEQUENCE [LARGE SCALE GENOMIC DNA]</scope>
    <source>
        <strain evidence="3">DSM 16579</strain>
    </source>
</reference>
<dbReference type="Pfam" id="PF11196">
    <property type="entry name" value="DUF2834"/>
    <property type="match status" value="1"/>
</dbReference>
<proteinExistence type="predicted"/>
<keyword evidence="1" id="KW-1133">Transmembrane helix</keyword>
<dbReference type="InterPro" id="IPR021362">
    <property type="entry name" value="DUF2834"/>
</dbReference>
<evidence type="ECO:0000313" key="3">
    <source>
        <dbReference type="Proteomes" id="UP000184517"/>
    </source>
</evidence>
<organism evidence="2 3">
    <name type="scientific">Marinomonas polaris DSM 16579</name>
    <dbReference type="NCBI Taxonomy" id="1122206"/>
    <lineage>
        <taxon>Bacteria</taxon>
        <taxon>Pseudomonadati</taxon>
        <taxon>Pseudomonadota</taxon>
        <taxon>Gammaproteobacteria</taxon>
        <taxon>Oceanospirillales</taxon>
        <taxon>Oceanospirillaceae</taxon>
        <taxon>Marinomonas</taxon>
    </lineage>
</organism>
<dbReference type="Proteomes" id="UP000184517">
    <property type="component" value="Unassembled WGS sequence"/>
</dbReference>
<dbReference type="AlphaFoldDB" id="A0A1M5BXF6"/>
<dbReference type="OrthoDB" id="2619901at2"/>
<gene>
    <name evidence="2" type="ORF">SAMN02745753_02011</name>
</gene>
<feature type="transmembrane region" description="Helical" evidence="1">
    <location>
        <begin position="45"/>
        <end position="63"/>
    </location>
</feature>
<name>A0A1M5BXF6_9GAMM</name>
<protein>
    <recommendedName>
        <fullName evidence="4">DUF2834 domain-containing protein</fullName>
    </recommendedName>
</protein>
<keyword evidence="1" id="KW-0472">Membrane</keyword>
<evidence type="ECO:0000313" key="2">
    <source>
        <dbReference type="EMBL" id="SHF47101.1"/>
    </source>
</evidence>
<keyword evidence="1" id="KW-0812">Transmembrane</keyword>
<feature type="transmembrane region" description="Helical" evidence="1">
    <location>
        <begin position="5"/>
        <end position="25"/>
    </location>
</feature>
<accession>A0A1M5BXF6</accession>
<evidence type="ECO:0008006" key="4">
    <source>
        <dbReference type="Google" id="ProtNLM"/>
    </source>
</evidence>
<keyword evidence="3" id="KW-1185">Reference proteome</keyword>
<evidence type="ECO:0000256" key="1">
    <source>
        <dbReference type="SAM" id="Phobius"/>
    </source>
</evidence>
<sequence length="108" mass="12238">MLMFYLGLAIIGTLIPYAAFVPWLLQNGLDLPQFYIEAMANPISIFAWLDVIVAAITLLGFIVHDGQKNQVKWRFIAIVGTLSVGVSCGLPLYLYLRERQRSSEHIRR</sequence>
<dbReference type="RefSeq" id="WP_072839568.1">
    <property type="nucleotide sequence ID" value="NZ_FQVF01000008.1"/>
</dbReference>
<dbReference type="STRING" id="1122206.SAMN02745753_02011"/>
<feature type="transmembrane region" description="Helical" evidence="1">
    <location>
        <begin position="75"/>
        <end position="96"/>
    </location>
</feature>